<dbReference type="InterPro" id="IPR029058">
    <property type="entry name" value="AB_hydrolase_fold"/>
</dbReference>
<dbReference type="PROSITE" id="PS00131">
    <property type="entry name" value="CARBOXYPEPT_SER_SER"/>
    <property type="match status" value="1"/>
</dbReference>
<evidence type="ECO:0000313" key="10">
    <source>
        <dbReference type="Proteomes" id="UP000230069"/>
    </source>
</evidence>
<reference evidence="9 10" key="1">
    <citation type="submission" date="2017-09" db="EMBL/GenBank/DDBJ databases">
        <title>WGS assembly of Aquilegia coerulea Goldsmith.</title>
        <authorList>
            <person name="Hodges S."/>
            <person name="Kramer E."/>
            <person name="Nordborg M."/>
            <person name="Tomkins J."/>
            <person name="Borevitz J."/>
            <person name="Derieg N."/>
            <person name="Yan J."/>
            <person name="Mihaltcheva S."/>
            <person name="Hayes R.D."/>
            <person name="Rokhsar D."/>
        </authorList>
    </citation>
    <scope>NUCLEOTIDE SEQUENCE [LARGE SCALE GENOMIC DNA]</scope>
    <source>
        <strain evidence="10">cv. Goldsmith</strain>
    </source>
</reference>
<organism evidence="9 10">
    <name type="scientific">Aquilegia coerulea</name>
    <name type="common">Rocky mountain columbine</name>
    <dbReference type="NCBI Taxonomy" id="218851"/>
    <lineage>
        <taxon>Eukaryota</taxon>
        <taxon>Viridiplantae</taxon>
        <taxon>Streptophyta</taxon>
        <taxon>Embryophyta</taxon>
        <taxon>Tracheophyta</taxon>
        <taxon>Spermatophyta</taxon>
        <taxon>Magnoliopsida</taxon>
        <taxon>Ranunculales</taxon>
        <taxon>Ranunculaceae</taxon>
        <taxon>Thalictroideae</taxon>
        <taxon>Aquilegia</taxon>
    </lineage>
</organism>
<keyword evidence="8" id="KW-0472">Membrane</keyword>
<dbReference type="InterPro" id="IPR018202">
    <property type="entry name" value="Ser_caboxypep_ser_AS"/>
</dbReference>
<dbReference type="Pfam" id="PF00450">
    <property type="entry name" value="Peptidase_S10"/>
    <property type="match status" value="1"/>
</dbReference>
<dbReference type="GO" id="GO:0004185">
    <property type="term" value="F:serine-type carboxypeptidase activity"/>
    <property type="evidence" value="ECO:0007669"/>
    <property type="project" value="UniProtKB-UniRule"/>
</dbReference>
<evidence type="ECO:0000256" key="4">
    <source>
        <dbReference type="ARBA" id="ARBA00022801"/>
    </source>
</evidence>
<keyword evidence="2 7" id="KW-0121">Carboxypeptidase</keyword>
<accession>A0A2G5F7Z7</accession>
<dbReference type="STRING" id="218851.A0A2G5F7Z7"/>
<dbReference type="InParanoid" id="A0A2G5F7Z7"/>
<dbReference type="Gene3D" id="3.40.50.1820">
    <property type="entry name" value="alpha/beta hydrolase"/>
    <property type="match status" value="1"/>
</dbReference>
<sequence length="544" mass="61644">MVTRTSLIEQRERVLLLSRPRQVKELSLSDPLQCTRKHRQQVIPTTVNYDPCSCYPGGKSCRKRKRPRWKNREFVSSAELFVVAAAVVFYTLLRICSHPSLQEADRVWQIPGQPPVNFKQYSGYVTVNENPGKALFYWFFEATQKPADKPLLLWLNGGPGCSSVGFGEAQELGPFLVRKDGEIKFNNYTWNRAANLLFVDAPAGVGFSYSNATHDTFGDNATALGSYTFLLNWFKRFPQYKSNEFYISGESYAGHYVPQLSELVFDENKKASKDNYINFKGFVIGNALIDYETDQMGMIDYAWSHALISDGLKEAIFKNCDFKATQITRECVDSLNTYYDLYDVMDMYSVYSPTCPLGRPFSTSSSSSLTTMSATTNPFSSLEYLRRIPAGYDPCLMNHATTYFNRADVQEALHANITKVSDPYILCNSTIQRAWNDTTFSIIPIIKKLIDGGIRVWVYSGDADGRIPVTATRYTMNKLALNITEDWSPWYSNREVGGWSIIYDGLTFVTVRGAGHQVPTYAPKRSLQLIKHFLANEKLPSVSF</sequence>
<keyword evidence="3 7" id="KW-0645">Protease</keyword>
<dbReference type="FunCoup" id="A0A2G5F7Z7">
    <property type="interactions" value="12"/>
</dbReference>
<dbReference type="EMBL" id="KZ305019">
    <property type="protein sequence ID" value="PIA64128.1"/>
    <property type="molecule type" value="Genomic_DNA"/>
</dbReference>
<dbReference type="InterPro" id="IPR001563">
    <property type="entry name" value="Peptidase_S10"/>
</dbReference>
<keyword evidence="10" id="KW-1185">Reference proteome</keyword>
<dbReference type="AlphaFoldDB" id="A0A2G5F7Z7"/>
<keyword evidence="8" id="KW-0812">Transmembrane</keyword>
<dbReference type="OrthoDB" id="443318at2759"/>
<gene>
    <name evidence="9" type="ORF">AQUCO_00201429v1</name>
</gene>
<dbReference type="PANTHER" id="PTHR11802">
    <property type="entry name" value="SERINE PROTEASE FAMILY S10 SERINE CARBOXYPEPTIDASE"/>
    <property type="match status" value="1"/>
</dbReference>
<evidence type="ECO:0000256" key="5">
    <source>
        <dbReference type="ARBA" id="ARBA00023157"/>
    </source>
</evidence>
<keyword evidence="5" id="KW-1015">Disulfide bond</keyword>
<dbReference type="Proteomes" id="UP000230069">
    <property type="component" value="Unassembled WGS sequence"/>
</dbReference>
<evidence type="ECO:0000256" key="1">
    <source>
        <dbReference type="ARBA" id="ARBA00009431"/>
    </source>
</evidence>
<dbReference type="EC" id="3.4.16.-" evidence="7"/>
<dbReference type="FunFam" id="3.40.50.1820:FF:000013">
    <property type="entry name" value="Carboxypeptidase"/>
    <property type="match status" value="1"/>
</dbReference>
<dbReference type="PROSITE" id="PS00560">
    <property type="entry name" value="CARBOXYPEPT_SER_HIS"/>
    <property type="match status" value="1"/>
</dbReference>
<proteinExistence type="inferred from homology"/>
<keyword evidence="8" id="KW-1133">Transmembrane helix</keyword>
<dbReference type="PRINTS" id="PR00724">
    <property type="entry name" value="CRBOXYPTASEC"/>
</dbReference>
<name>A0A2G5F7Z7_AQUCA</name>
<feature type="transmembrane region" description="Helical" evidence="8">
    <location>
        <begin position="74"/>
        <end position="93"/>
    </location>
</feature>
<protein>
    <recommendedName>
        <fullName evidence="7">Carboxypeptidase</fullName>
        <ecNumber evidence="7">3.4.16.-</ecNumber>
    </recommendedName>
</protein>
<evidence type="ECO:0000256" key="6">
    <source>
        <dbReference type="ARBA" id="ARBA00023180"/>
    </source>
</evidence>
<comment type="similarity">
    <text evidence="1 7">Belongs to the peptidase S10 family.</text>
</comment>
<dbReference type="GO" id="GO:0005773">
    <property type="term" value="C:vacuole"/>
    <property type="evidence" value="ECO:0007669"/>
    <property type="project" value="TreeGrafter"/>
</dbReference>
<dbReference type="PANTHER" id="PTHR11802:SF31">
    <property type="entry name" value="SERINE CARBOXYPEPTIDASE-LIKE 34"/>
    <property type="match status" value="1"/>
</dbReference>
<evidence type="ECO:0000256" key="7">
    <source>
        <dbReference type="RuleBase" id="RU361156"/>
    </source>
</evidence>
<evidence type="ECO:0000256" key="2">
    <source>
        <dbReference type="ARBA" id="ARBA00022645"/>
    </source>
</evidence>
<dbReference type="SUPFAM" id="SSF53474">
    <property type="entry name" value="alpha/beta-Hydrolases"/>
    <property type="match status" value="1"/>
</dbReference>
<evidence type="ECO:0000256" key="8">
    <source>
        <dbReference type="SAM" id="Phobius"/>
    </source>
</evidence>
<keyword evidence="4 7" id="KW-0378">Hydrolase</keyword>
<dbReference type="GO" id="GO:0006508">
    <property type="term" value="P:proteolysis"/>
    <property type="evidence" value="ECO:0007669"/>
    <property type="project" value="UniProtKB-KW"/>
</dbReference>
<keyword evidence="6" id="KW-0325">Glycoprotein</keyword>
<evidence type="ECO:0000313" key="9">
    <source>
        <dbReference type="EMBL" id="PIA64128.1"/>
    </source>
</evidence>
<dbReference type="InterPro" id="IPR033124">
    <property type="entry name" value="Ser_caboxypep_his_AS"/>
</dbReference>
<evidence type="ECO:0000256" key="3">
    <source>
        <dbReference type="ARBA" id="ARBA00022670"/>
    </source>
</evidence>